<dbReference type="Proteomes" id="UP000014760">
    <property type="component" value="Unassembled WGS sequence"/>
</dbReference>
<dbReference type="PRINTS" id="PR00625">
    <property type="entry name" value="JDOMAIN"/>
</dbReference>
<feature type="domain" description="J" evidence="1">
    <location>
        <begin position="61"/>
        <end position="136"/>
    </location>
</feature>
<dbReference type="Gene3D" id="1.10.287.110">
    <property type="entry name" value="DnaJ domain"/>
    <property type="match status" value="1"/>
</dbReference>
<evidence type="ECO:0000313" key="4">
    <source>
        <dbReference type="Proteomes" id="UP000014760"/>
    </source>
</evidence>
<dbReference type="GO" id="GO:0042407">
    <property type="term" value="P:cristae formation"/>
    <property type="evidence" value="ECO:0007669"/>
    <property type="project" value="TreeGrafter"/>
</dbReference>
<dbReference type="InterPro" id="IPR001623">
    <property type="entry name" value="DnaJ_domain"/>
</dbReference>
<evidence type="ECO:0000259" key="1">
    <source>
        <dbReference type="PROSITE" id="PS50076"/>
    </source>
</evidence>
<dbReference type="OrthoDB" id="1748577at2759"/>
<dbReference type="EnsemblMetazoa" id="CapteT202009">
    <property type="protein sequence ID" value="CapteP202009"/>
    <property type="gene ID" value="CapteG202009"/>
</dbReference>
<protein>
    <recommendedName>
        <fullName evidence="1">J domain-containing protein</fullName>
    </recommendedName>
</protein>
<gene>
    <name evidence="2" type="ORF">CAPTEDRAFT_202009</name>
</gene>
<dbReference type="InterPro" id="IPR052243">
    <property type="entry name" value="Mito_inner_membrane_organizer"/>
</dbReference>
<accession>R7VBT5</accession>
<dbReference type="EMBL" id="KB293192">
    <property type="protein sequence ID" value="ELU16293.1"/>
    <property type="molecule type" value="Genomic_DNA"/>
</dbReference>
<dbReference type="HOGENOM" id="CLU_1782057_0_0_1"/>
<evidence type="ECO:0000313" key="3">
    <source>
        <dbReference type="EnsemblMetazoa" id="CapteP202009"/>
    </source>
</evidence>
<dbReference type="SMART" id="SM00271">
    <property type="entry name" value="DnaJ"/>
    <property type="match status" value="1"/>
</dbReference>
<name>R7VBT5_CAPTE</name>
<keyword evidence="4" id="KW-1185">Reference proteome</keyword>
<dbReference type="PROSITE" id="PS50076">
    <property type="entry name" value="DNAJ_2"/>
    <property type="match status" value="1"/>
</dbReference>
<dbReference type="Pfam" id="PF00226">
    <property type="entry name" value="DnaJ"/>
    <property type="match status" value="1"/>
</dbReference>
<reference evidence="4" key="1">
    <citation type="submission" date="2012-12" db="EMBL/GenBank/DDBJ databases">
        <authorList>
            <person name="Hellsten U."/>
            <person name="Grimwood J."/>
            <person name="Chapman J.A."/>
            <person name="Shapiro H."/>
            <person name="Aerts A."/>
            <person name="Otillar R.P."/>
            <person name="Terry A.Y."/>
            <person name="Boore J.L."/>
            <person name="Simakov O."/>
            <person name="Marletaz F."/>
            <person name="Cho S.-J."/>
            <person name="Edsinger-Gonzales E."/>
            <person name="Havlak P."/>
            <person name="Kuo D.-H."/>
            <person name="Larsson T."/>
            <person name="Lv J."/>
            <person name="Arendt D."/>
            <person name="Savage R."/>
            <person name="Osoegawa K."/>
            <person name="de Jong P."/>
            <person name="Lindberg D.R."/>
            <person name="Seaver E.C."/>
            <person name="Weisblat D.A."/>
            <person name="Putnam N.H."/>
            <person name="Grigoriev I.V."/>
            <person name="Rokhsar D.S."/>
        </authorList>
    </citation>
    <scope>NUCLEOTIDE SEQUENCE</scope>
    <source>
        <strain evidence="4">I ESC-2004</strain>
    </source>
</reference>
<organism evidence="2">
    <name type="scientific">Capitella teleta</name>
    <name type="common">Polychaete worm</name>
    <dbReference type="NCBI Taxonomy" id="283909"/>
    <lineage>
        <taxon>Eukaryota</taxon>
        <taxon>Metazoa</taxon>
        <taxon>Spiralia</taxon>
        <taxon>Lophotrochozoa</taxon>
        <taxon>Annelida</taxon>
        <taxon>Polychaeta</taxon>
        <taxon>Sedentaria</taxon>
        <taxon>Scolecida</taxon>
        <taxon>Capitellidae</taxon>
        <taxon>Capitella</taxon>
    </lineage>
</organism>
<proteinExistence type="predicted"/>
<reference evidence="2 4" key="2">
    <citation type="journal article" date="2013" name="Nature">
        <title>Insights into bilaterian evolution from three spiralian genomes.</title>
        <authorList>
            <person name="Simakov O."/>
            <person name="Marletaz F."/>
            <person name="Cho S.J."/>
            <person name="Edsinger-Gonzales E."/>
            <person name="Havlak P."/>
            <person name="Hellsten U."/>
            <person name="Kuo D.H."/>
            <person name="Larsson T."/>
            <person name="Lv J."/>
            <person name="Arendt D."/>
            <person name="Savage R."/>
            <person name="Osoegawa K."/>
            <person name="de Jong P."/>
            <person name="Grimwood J."/>
            <person name="Chapman J.A."/>
            <person name="Shapiro H."/>
            <person name="Aerts A."/>
            <person name="Otillar R.P."/>
            <person name="Terry A.Y."/>
            <person name="Boore J.L."/>
            <person name="Grigoriev I.V."/>
            <person name="Lindberg D.R."/>
            <person name="Seaver E.C."/>
            <person name="Weisblat D.A."/>
            <person name="Putnam N.H."/>
            <person name="Rokhsar D.S."/>
        </authorList>
    </citation>
    <scope>NUCLEOTIDE SEQUENCE</scope>
    <source>
        <strain evidence="2 4">I ESC-2004</strain>
    </source>
</reference>
<evidence type="ECO:0000313" key="2">
    <source>
        <dbReference type="EMBL" id="ELU16293.1"/>
    </source>
</evidence>
<dbReference type="PROSITE" id="PS00636">
    <property type="entry name" value="DNAJ_1"/>
    <property type="match status" value="1"/>
</dbReference>
<feature type="non-terminal residue" evidence="2">
    <location>
        <position position="146"/>
    </location>
</feature>
<dbReference type="InterPro" id="IPR018253">
    <property type="entry name" value="DnaJ_domain_CS"/>
</dbReference>
<dbReference type="AlphaFoldDB" id="R7VBT5"/>
<dbReference type="GO" id="GO:0005739">
    <property type="term" value="C:mitochondrion"/>
    <property type="evidence" value="ECO:0007669"/>
    <property type="project" value="GOC"/>
</dbReference>
<sequence length="146" mass="16829">MIWKCTNLVTSWGARTEKYVRGTGFFDEAGFEESEQSVMLKYRGVVGTLKTLRRRGVFELFVFELAGFYCMWICKENATKDEINNAFRRMSRLYHPDKHANRPGLNEKAVNLFTKIKKAHEVLSDPQKRAIYDAVGIKGLELTGLE</sequence>
<dbReference type="PANTHER" id="PTHR44157">
    <property type="entry name" value="DNAJ HOMOLOG SUBFAMILY C MEMBER 11"/>
    <property type="match status" value="1"/>
</dbReference>
<dbReference type="PANTHER" id="PTHR44157:SF1">
    <property type="entry name" value="DNAJ HOMOLOG SUBFAMILY C MEMBER 11"/>
    <property type="match status" value="1"/>
</dbReference>
<dbReference type="CDD" id="cd06257">
    <property type="entry name" value="DnaJ"/>
    <property type="match status" value="1"/>
</dbReference>
<dbReference type="STRING" id="283909.R7VBT5"/>
<dbReference type="SUPFAM" id="SSF46565">
    <property type="entry name" value="Chaperone J-domain"/>
    <property type="match status" value="1"/>
</dbReference>
<dbReference type="InterPro" id="IPR036869">
    <property type="entry name" value="J_dom_sf"/>
</dbReference>
<dbReference type="EMBL" id="AMQN01036848">
    <property type="status" value="NOT_ANNOTATED_CDS"/>
    <property type="molecule type" value="Genomic_DNA"/>
</dbReference>
<dbReference type="EMBL" id="AMQN01036847">
    <property type="status" value="NOT_ANNOTATED_CDS"/>
    <property type="molecule type" value="Genomic_DNA"/>
</dbReference>
<reference evidence="3" key="3">
    <citation type="submission" date="2015-06" db="UniProtKB">
        <authorList>
            <consortium name="EnsemblMetazoa"/>
        </authorList>
    </citation>
    <scope>IDENTIFICATION</scope>
</reference>